<reference evidence="2 3" key="1">
    <citation type="journal article" date="2014" name="Proc. Natl. Acad. Sci. U.S.A.">
        <title>Trajectory and genomic determinants of fungal-pathogen speciation and host adaptation.</title>
        <authorList>
            <person name="Hu X."/>
            <person name="Xiao G."/>
            <person name="Zheng P."/>
            <person name="Shang Y."/>
            <person name="Su Y."/>
            <person name="Zhang X."/>
            <person name="Liu X."/>
            <person name="Zhan S."/>
            <person name="St Leger R.J."/>
            <person name="Wang C."/>
        </authorList>
    </citation>
    <scope>NUCLEOTIDE SEQUENCE [LARGE SCALE GENOMIC DNA]</scope>
    <source>
        <strain evidence="2 3">ARSEF 549</strain>
    </source>
</reference>
<sequence>MGGSQQMYACHPLTQACADVTKSEVHVLIIGAGPTGLGAAKRLRQLLFDVGGHVIFSHYSYFDDCLNEALPKPDDWYTHKRISYCRYQGQWVAYPFQNSIAALPQEEQSRCLEGIIEAALQARGRDPADKPKNFDEWNIRNLGQRLTDIFMRPYNFKVWAVPTTMMNATWLGERVAAPNVKLLTSNAVLNKVAGPWGPNATFRFPARGGTGGIWIAVANTLDKHKTSFGQHATVTKVDADAKKVYLKDGTVVKYSSLISTMAVDHLAASMGDVKLQKMCKRLFYSSTNVIGVGIRGKRPERIGDKCWLYFSEDNCPFYRATIFSNYSPYNQPHDKVELVTKQLANGKQPKSSAPQPGPYWSFMLEVSESSYKPVNHETLLADCIQGLVNTELLDPEDEIVSTYVRRFDHGYPTPHLDRNDALADILPHLQNKDILSRGRFGSWKYEVGNQDHSFMLGVEAVDRILFGGIELTLGYPDFVNGRANTERRLNTIKSLFKRS</sequence>
<proteinExistence type="predicted"/>
<dbReference type="InterPro" id="IPR036188">
    <property type="entry name" value="FAD/NAD-bd_sf"/>
</dbReference>
<dbReference type="PANTHER" id="PTHR43734:SF4">
    <property type="entry name" value="AMINE OXIDASE DOMAIN-CONTAINING PROTEIN"/>
    <property type="match status" value="1"/>
</dbReference>
<dbReference type="HOGENOM" id="CLU_026719_0_0_1"/>
<feature type="domain" description="Amine oxidase" evidence="1">
    <location>
        <begin position="46"/>
        <end position="301"/>
    </location>
</feature>
<gene>
    <name evidence="2" type="ORF">MAN_08855</name>
</gene>
<name>A0A0B4F715_METAF</name>
<dbReference type="OrthoDB" id="38045at2759"/>
<dbReference type="Pfam" id="PF01593">
    <property type="entry name" value="Amino_oxidase"/>
    <property type="match status" value="1"/>
</dbReference>
<organism evidence="2 3">
    <name type="scientific">Metarhizium anisopliae (strain ARSEF 549)</name>
    <dbReference type="NCBI Taxonomy" id="3151832"/>
    <lineage>
        <taxon>Eukaryota</taxon>
        <taxon>Fungi</taxon>
        <taxon>Dikarya</taxon>
        <taxon>Ascomycota</taxon>
        <taxon>Pezizomycotina</taxon>
        <taxon>Sordariomycetes</taxon>
        <taxon>Hypocreomycetidae</taxon>
        <taxon>Hypocreales</taxon>
        <taxon>Clavicipitaceae</taxon>
        <taxon>Metarhizium</taxon>
    </lineage>
</organism>
<accession>A0A0B4F715</accession>
<protein>
    <submittedName>
        <fullName evidence="2">UDP-galactopyranose mutase</fullName>
    </submittedName>
</protein>
<dbReference type="InterPro" id="IPR002937">
    <property type="entry name" value="Amino_oxidase"/>
</dbReference>
<feature type="non-terminal residue" evidence="2">
    <location>
        <position position="1"/>
    </location>
</feature>
<dbReference type="FunFam" id="3.50.50.60:FF:000220">
    <property type="entry name" value="UDP-galactopyranose mutase"/>
    <property type="match status" value="1"/>
</dbReference>
<comment type="caution">
    <text evidence="2">The sequence shown here is derived from an EMBL/GenBank/DDBJ whole genome shotgun (WGS) entry which is preliminary data.</text>
</comment>
<dbReference type="AlphaFoldDB" id="A0A0B4F715"/>
<dbReference type="Proteomes" id="UP000031186">
    <property type="component" value="Unassembled WGS sequence"/>
</dbReference>
<dbReference type="SUPFAM" id="SSF51905">
    <property type="entry name" value="FAD/NAD(P)-binding domain"/>
    <property type="match status" value="1"/>
</dbReference>
<keyword evidence="3" id="KW-1185">Reference proteome</keyword>
<evidence type="ECO:0000259" key="1">
    <source>
        <dbReference type="Pfam" id="PF01593"/>
    </source>
</evidence>
<evidence type="ECO:0000313" key="2">
    <source>
        <dbReference type="EMBL" id="KID61616.1"/>
    </source>
</evidence>
<dbReference type="VEuPathDB" id="FungiDB:MAN_08855"/>
<dbReference type="GO" id="GO:0016491">
    <property type="term" value="F:oxidoreductase activity"/>
    <property type="evidence" value="ECO:0007669"/>
    <property type="project" value="InterPro"/>
</dbReference>
<dbReference type="Gene3D" id="3.50.50.60">
    <property type="entry name" value="FAD/NAD(P)-binding domain"/>
    <property type="match status" value="1"/>
</dbReference>
<dbReference type="PANTHER" id="PTHR43734">
    <property type="entry name" value="PHYTOENE DESATURASE"/>
    <property type="match status" value="1"/>
</dbReference>
<dbReference type="EMBL" id="AZNF01000014">
    <property type="protein sequence ID" value="KID61616.1"/>
    <property type="molecule type" value="Genomic_DNA"/>
</dbReference>
<evidence type="ECO:0000313" key="3">
    <source>
        <dbReference type="Proteomes" id="UP000031186"/>
    </source>
</evidence>